<keyword evidence="7" id="KW-1185">Reference proteome</keyword>
<gene>
    <name evidence="6" type="ORF">KUTeg_022138</name>
</gene>
<dbReference type="PROSITE" id="PS50089">
    <property type="entry name" value="ZF_RING_2"/>
    <property type="match status" value="1"/>
</dbReference>
<organism evidence="6 7">
    <name type="scientific">Tegillarca granosa</name>
    <name type="common">Malaysian cockle</name>
    <name type="synonym">Anadara granosa</name>
    <dbReference type="NCBI Taxonomy" id="220873"/>
    <lineage>
        <taxon>Eukaryota</taxon>
        <taxon>Metazoa</taxon>
        <taxon>Spiralia</taxon>
        <taxon>Lophotrochozoa</taxon>
        <taxon>Mollusca</taxon>
        <taxon>Bivalvia</taxon>
        <taxon>Autobranchia</taxon>
        <taxon>Pteriomorphia</taxon>
        <taxon>Arcoida</taxon>
        <taxon>Arcoidea</taxon>
        <taxon>Arcidae</taxon>
        <taxon>Tegillarca</taxon>
    </lineage>
</organism>
<name>A0ABQ9E5D4_TEGGR</name>
<evidence type="ECO:0000256" key="3">
    <source>
        <dbReference type="ARBA" id="ARBA00022833"/>
    </source>
</evidence>
<dbReference type="Pfam" id="PF13920">
    <property type="entry name" value="zf-C3HC4_3"/>
    <property type="match status" value="1"/>
</dbReference>
<dbReference type="PANTHER" id="PTHR46858:SF5">
    <property type="entry name" value="E3 UBIQUITIN-PROTEIN LIGASE APD1-RELATED"/>
    <property type="match status" value="1"/>
</dbReference>
<reference evidence="6 7" key="1">
    <citation type="submission" date="2022-12" db="EMBL/GenBank/DDBJ databases">
        <title>Chromosome-level genome of Tegillarca granosa.</title>
        <authorList>
            <person name="Kim J."/>
        </authorList>
    </citation>
    <scope>NUCLEOTIDE SEQUENCE [LARGE SCALE GENOMIC DNA]</scope>
    <source>
        <strain evidence="6">Teg-2019</strain>
        <tissue evidence="6">Adductor muscle</tissue>
    </source>
</reference>
<evidence type="ECO:0000259" key="5">
    <source>
        <dbReference type="PROSITE" id="PS50089"/>
    </source>
</evidence>
<evidence type="ECO:0000256" key="1">
    <source>
        <dbReference type="ARBA" id="ARBA00022723"/>
    </source>
</evidence>
<keyword evidence="3" id="KW-0862">Zinc</keyword>
<keyword evidence="2 4" id="KW-0863">Zinc-finger</keyword>
<evidence type="ECO:0000313" key="6">
    <source>
        <dbReference type="EMBL" id="KAJ8300619.1"/>
    </source>
</evidence>
<dbReference type="Gene3D" id="3.30.40.10">
    <property type="entry name" value="Zinc/RING finger domain, C3HC4 (zinc finger)"/>
    <property type="match status" value="1"/>
</dbReference>
<dbReference type="InterPro" id="IPR001841">
    <property type="entry name" value="Znf_RING"/>
</dbReference>
<comment type="caution">
    <text evidence="6">The sequence shown here is derived from an EMBL/GenBank/DDBJ whole genome shotgun (WGS) entry which is preliminary data.</text>
</comment>
<feature type="domain" description="RING-type" evidence="5">
    <location>
        <begin position="166"/>
        <end position="201"/>
    </location>
</feature>
<accession>A0ABQ9E5D4</accession>
<proteinExistence type="predicted"/>
<dbReference type="EMBL" id="JARBDR010000919">
    <property type="protein sequence ID" value="KAJ8300619.1"/>
    <property type="molecule type" value="Genomic_DNA"/>
</dbReference>
<evidence type="ECO:0000256" key="2">
    <source>
        <dbReference type="ARBA" id="ARBA00022771"/>
    </source>
</evidence>
<evidence type="ECO:0000313" key="7">
    <source>
        <dbReference type="Proteomes" id="UP001217089"/>
    </source>
</evidence>
<protein>
    <recommendedName>
        <fullName evidence="5">RING-type domain-containing protein</fullName>
    </recommendedName>
</protein>
<dbReference type="PANTHER" id="PTHR46858">
    <property type="entry name" value="OS05G0521000 PROTEIN"/>
    <property type="match status" value="1"/>
</dbReference>
<dbReference type="Proteomes" id="UP001217089">
    <property type="component" value="Unassembled WGS sequence"/>
</dbReference>
<dbReference type="Gene3D" id="1.10.10.60">
    <property type="entry name" value="Homeodomain-like"/>
    <property type="match status" value="1"/>
</dbReference>
<keyword evidence="1" id="KW-0479">Metal-binding</keyword>
<evidence type="ECO:0000256" key="4">
    <source>
        <dbReference type="PROSITE-ProRule" id="PRU00175"/>
    </source>
</evidence>
<dbReference type="SUPFAM" id="SSF57850">
    <property type="entry name" value="RING/U-box"/>
    <property type="match status" value="1"/>
</dbReference>
<sequence>MKTLMQCEDCKNFFEDWKEFENHPCRKNVKETQTKEIAVREATLALIEWYKENASAVSCGKMRKKVLWDKISNKLKGYGYTYTSEQVAGRWKSLLRAYKNIRDHNNKSGNSAKSYEFEKELDEIFAADPAVTPKFTLETKPSTSSEVTPCSSKTNQFTETSGIEKCVICLDKPPNCVYADCGHLVTCMECASRILDCPVCREAIIQKIKVFK</sequence>
<dbReference type="InterPro" id="IPR044822">
    <property type="entry name" value="Myb_DNA-bind_4"/>
</dbReference>
<dbReference type="Pfam" id="PF13837">
    <property type="entry name" value="Myb_DNA-bind_4"/>
    <property type="match status" value="1"/>
</dbReference>
<dbReference type="InterPro" id="IPR013083">
    <property type="entry name" value="Znf_RING/FYVE/PHD"/>
</dbReference>